<feature type="transmembrane region" description="Helical" evidence="2">
    <location>
        <begin position="275"/>
        <end position="295"/>
    </location>
</feature>
<proteinExistence type="predicted"/>
<reference evidence="3" key="1">
    <citation type="journal article" date="2020" name="Nature">
        <title>Giant virus diversity and host interactions through global metagenomics.</title>
        <authorList>
            <person name="Schulz F."/>
            <person name="Roux S."/>
            <person name="Paez-Espino D."/>
            <person name="Jungbluth S."/>
            <person name="Walsh D.A."/>
            <person name="Denef V.J."/>
            <person name="McMahon K.D."/>
            <person name="Konstantinidis K.T."/>
            <person name="Eloe-Fadrosh E.A."/>
            <person name="Kyrpides N.C."/>
            <person name="Woyke T."/>
        </authorList>
    </citation>
    <scope>NUCLEOTIDE SEQUENCE</scope>
    <source>
        <strain evidence="3">GVMAG-M-3300024261-8</strain>
    </source>
</reference>
<evidence type="ECO:0000256" key="2">
    <source>
        <dbReference type="SAM" id="Phobius"/>
    </source>
</evidence>
<feature type="compositionally biased region" description="Acidic residues" evidence="1">
    <location>
        <begin position="105"/>
        <end position="116"/>
    </location>
</feature>
<feature type="region of interest" description="Disordered" evidence="1">
    <location>
        <begin position="1"/>
        <end position="29"/>
    </location>
</feature>
<evidence type="ECO:0000256" key="1">
    <source>
        <dbReference type="SAM" id="MobiDB-lite"/>
    </source>
</evidence>
<keyword evidence="2" id="KW-0472">Membrane</keyword>
<sequence length="514" mass="59676">MEKMNTTEKTSNKKTFSKEPIHNTSEFQVENMKHKIKTVKKKRKLYNYKNIEQLKNIHDDVVVDHSTNTVIEGLPKSPIAKFREDEYEGGKDDIYEREEPAPTKDEEDEDEDEGDSESMKSKWTRFKASFANIDTFGDEVVETLIRSFSIEKVYEKDKKMIKGYITGFFSILIAFFLTANLCVMMFLRIDGKRLGFVEYDPYADKDEATKNSADGYPIFYRYTEQYMRRMLSPPEGVAPRPEFEILYFFLSVPLALSELFGSFLESSPEFLTNYFNLNALYLLVFGVMFSSVFFLPKLVKHIVQNASNPTKMGVGYGSLALFITISYISMIYKYISVSSDRRIGKRFDSLSQSTPAMVVWFLVAVLQLLFFIFMGPPLATLLFVGLFLFVTCFSLLFYSNYNFGDAFDLFDKLHKMAVSEMTDYEIPADNNCRKTGFMDDFKYYLHRIFHFGYKNLHTLSFVILFGIASLDYHKHMRSERLKNMLIPFTVALMVGFATMMDNPFHYIFQTADSP</sequence>
<keyword evidence="2" id="KW-0812">Transmembrane</keyword>
<feature type="transmembrane region" description="Helical" evidence="2">
    <location>
        <begin position="380"/>
        <end position="398"/>
    </location>
</feature>
<organism evidence="3">
    <name type="scientific">viral metagenome</name>
    <dbReference type="NCBI Taxonomy" id="1070528"/>
    <lineage>
        <taxon>unclassified sequences</taxon>
        <taxon>metagenomes</taxon>
        <taxon>organismal metagenomes</taxon>
    </lineage>
</organism>
<feature type="transmembrane region" description="Helical" evidence="2">
    <location>
        <begin position="315"/>
        <end position="335"/>
    </location>
</feature>
<evidence type="ECO:0000313" key="3">
    <source>
        <dbReference type="EMBL" id="QHT95407.1"/>
    </source>
</evidence>
<name>A0A6C0IUA9_9ZZZZ</name>
<feature type="transmembrane region" description="Helical" evidence="2">
    <location>
        <begin position="484"/>
        <end position="508"/>
    </location>
</feature>
<keyword evidence="2" id="KW-1133">Transmembrane helix</keyword>
<feature type="transmembrane region" description="Helical" evidence="2">
    <location>
        <begin position="164"/>
        <end position="187"/>
    </location>
</feature>
<dbReference type="AlphaFoldDB" id="A0A6C0IUA9"/>
<feature type="transmembrane region" description="Helical" evidence="2">
    <location>
        <begin position="245"/>
        <end position="263"/>
    </location>
</feature>
<protein>
    <submittedName>
        <fullName evidence="3">Uncharacterized protein</fullName>
    </submittedName>
</protein>
<feature type="transmembrane region" description="Helical" evidence="2">
    <location>
        <begin position="356"/>
        <end position="374"/>
    </location>
</feature>
<feature type="compositionally biased region" description="Basic and acidic residues" evidence="1">
    <location>
        <begin position="90"/>
        <end position="104"/>
    </location>
</feature>
<feature type="region of interest" description="Disordered" evidence="1">
    <location>
        <begin position="90"/>
        <end position="120"/>
    </location>
</feature>
<accession>A0A6C0IUA9</accession>
<dbReference type="EMBL" id="MN740240">
    <property type="protein sequence ID" value="QHT95407.1"/>
    <property type="molecule type" value="Genomic_DNA"/>
</dbReference>